<accession>A0A9P7NC84</accession>
<protein>
    <recommendedName>
        <fullName evidence="1">AB hydrolase-1 domain-containing protein</fullName>
    </recommendedName>
</protein>
<evidence type="ECO:0000313" key="2">
    <source>
        <dbReference type="EMBL" id="KAG6012766.1"/>
    </source>
</evidence>
<dbReference type="PANTHER" id="PTHR43433:SF5">
    <property type="entry name" value="AB HYDROLASE-1 DOMAIN-CONTAINING PROTEIN"/>
    <property type="match status" value="1"/>
</dbReference>
<sequence length="353" mass="38932">MSNPTYTLPSCEETMHHPAYESALWGLEPHSCGEVSVAEGRGGPLDLYWEIHGEGATKIVLIMGLGGCYTAWQPQTLYFGHTHGDKYSVLVFDNRGVGRSGAPVGRYTTSEMARDVVELLDHVGWTSLRQVNVVGISLGGMIAQELACLVPRRIQSLSLICTSSHVQSGRPLPQALWSRLKLFRPKTNEQAIHDTALSVFPVSFLAAPDDSLVLPSPRTTPRCRPAAGTPDGEYPRFHSNFQRFQALELRKRNNTEGQYSRAGFFCQLAAAAGHYKSPAQLAKMGDAVGRERILVMHGRLDDMIAVSNGERLISGLEPGVRLIVEDMGHAPIFERSVWFNEYFAERLGAWGKL</sequence>
<dbReference type="PANTHER" id="PTHR43433">
    <property type="entry name" value="HYDROLASE, ALPHA/BETA FOLD FAMILY PROTEIN"/>
    <property type="match status" value="1"/>
</dbReference>
<proteinExistence type="predicted"/>
<reference evidence="2" key="1">
    <citation type="journal article" date="2020" name="bioRxiv">
        <title>Whole genome comparisons of ergot fungi reveals the divergence and evolution of species within the genus Claviceps are the result of varying mechanisms driving genome evolution and host range expansion.</title>
        <authorList>
            <person name="Wyka S.A."/>
            <person name="Mondo S.J."/>
            <person name="Liu M."/>
            <person name="Dettman J."/>
            <person name="Nalam V."/>
            <person name="Broders K.D."/>
        </authorList>
    </citation>
    <scope>NUCLEOTIDE SEQUENCE</scope>
    <source>
        <strain evidence="2">CCC 602</strain>
    </source>
</reference>
<dbReference type="EMBL" id="SRPW01000699">
    <property type="protein sequence ID" value="KAG6012766.1"/>
    <property type="molecule type" value="Genomic_DNA"/>
</dbReference>
<dbReference type="SUPFAM" id="SSF53474">
    <property type="entry name" value="alpha/beta-Hydrolases"/>
    <property type="match status" value="1"/>
</dbReference>
<gene>
    <name evidence="2" type="ORF">E4U43_007657</name>
</gene>
<dbReference type="Proteomes" id="UP000748025">
    <property type="component" value="Unassembled WGS sequence"/>
</dbReference>
<organism evidence="2 3">
    <name type="scientific">Claviceps pusilla</name>
    <dbReference type="NCBI Taxonomy" id="123648"/>
    <lineage>
        <taxon>Eukaryota</taxon>
        <taxon>Fungi</taxon>
        <taxon>Dikarya</taxon>
        <taxon>Ascomycota</taxon>
        <taxon>Pezizomycotina</taxon>
        <taxon>Sordariomycetes</taxon>
        <taxon>Hypocreomycetidae</taxon>
        <taxon>Hypocreales</taxon>
        <taxon>Clavicipitaceae</taxon>
        <taxon>Claviceps</taxon>
    </lineage>
</organism>
<dbReference type="InterPro" id="IPR000073">
    <property type="entry name" value="AB_hydrolase_1"/>
</dbReference>
<evidence type="ECO:0000259" key="1">
    <source>
        <dbReference type="Pfam" id="PF00561"/>
    </source>
</evidence>
<keyword evidence="3" id="KW-1185">Reference proteome</keyword>
<dbReference type="Gene3D" id="3.40.50.1820">
    <property type="entry name" value="alpha/beta hydrolase"/>
    <property type="match status" value="1"/>
</dbReference>
<dbReference type="InterPro" id="IPR050471">
    <property type="entry name" value="AB_hydrolase"/>
</dbReference>
<dbReference type="Pfam" id="PF00561">
    <property type="entry name" value="Abhydrolase_1"/>
    <property type="match status" value="1"/>
</dbReference>
<dbReference type="AlphaFoldDB" id="A0A9P7NC84"/>
<name>A0A9P7NC84_9HYPO</name>
<dbReference type="OrthoDB" id="19657at2759"/>
<feature type="domain" description="AB hydrolase-1" evidence="1">
    <location>
        <begin position="59"/>
        <end position="334"/>
    </location>
</feature>
<comment type="caution">
    <text evidence="2">The sequence shown here is derived from an EMBL/GenBank/DDBJ whole genome shotgun (WGS) entry which is preliminary data.</text>
</comment>
<dbReference type="InterPro" id="IPR029058">
    <property type="entry name" value="AB_hydrolase_fold"/>
</dbReference>
<evidence type="ECO:0000313" key="3">
    <source>
        <dbReference type="Proteomes" id="UP000748025"/>
    </source>
</evidence>